<dbReference type="STRING" id="240303.SAMN05421677_14110"/>
<keyword evidence="3" id="KW-1185">Reference proteome</keyword>
<proteinExistence type="inferred from homology"/>
<gene>
    <name evidence="2" type="ORF">SAMN05421677_14110</name>
</gene>
<dbReference type="AlphaFoldDB" id="A0A1H0VRU8"/>
<dbReference type="Pfam" id="PF04260">
    <property type="entry name" value="DUF436"/>
    <property type="match status" value="1"/>
</dbReference>
<dbReference type="PIRSF" id="PIRSF007510">
    <property type="entry name" value="UCP007510"/>
    <property type="match status" value="1"/>
</dbReference>
<dbReference type="NCBIfam" id="TIGR01440">
    <property type="entry name" value="TIGR01440 family protein"/>
    <property type="match status" value="1"/>
</dbReference>
<dbReference type="Proteomes" id="UP000198860">
    <property type="component" value="Unassembled WGS sequence"/>
</dbReference>
<accession>A0A1H0VRU8</accession>
<dbReference type="InterPro" id="IPR006340">
    <property type="entry name" value="DUF436"/>
</dbReference>
<comment type="similarity">
    <text evidence="1">Belongs to the UPF0340 family.</text>
</comment>
<sequence length="190" mass="20354">MTDVKKVQTDVRSVVDQLMETGSLQPGVFVIGCSTSEIAGERIGTSGSEAIAEVVFSELQNLSERSGVYLAFQCCEHLNRSLVVDRSVMEEHRLTEVSAIPVPTAGGSMASFAYKHMKDPVLVEQIEAKGGLDIGDTLIGMHLKRVAVPLRIAQKNIGHAHITAAKTRPPLIGGARAVYVSQEEAGSCDH</sequence>
<dbReference type="PROSITE" id="PS51257">
    <property type="entry name" value="PROKAR_LIPOPROTEIN"/>
    <property type="match status" value="1"/>
</dbReference>
<dbReference type="InterPro" id="IPR028345">
    <property type="entry name" value="Antibiotic_NAT-like"/>
</dbReference>
<evidence type="ECO:0000313" key="2">
    <source>
        <dbReference type="EMBL" id="SDP80971.1"/>
    </source>
</evidence>
<protein>
    <recommendedName>
        <fullName evidence="1">UPF0340 protein SAMN05421677_14110</fullName>
    </recommendedName>
</protein>
<reference evidence="3" key="1">
    <citation type="submission" date="2016-10" db="EMBL/GenBank/DDBJ databases">
        <authorList>
            <person name="Varghese N."/>
            <person name="Submissions S."/>
        </authorList>
    </citation>
    <scope>NUCLEOTIDE SEQUENCE [LARGE SCALE GENOMIC DNA]</scope>
    <source>
        <strain evidence="3">CGMCC 1.3703</strain>
    </source>
</reference>
<evidence type="ECO:0000256" key="1">
    <source>
        <dbReference type="HAMAP-Rule" id="MF_00800"/>
    </source>
</evidence>
<dbReference type="HAMAP" id="MF_00800">
    <property type="entry name" value="UPF0340"/>
    <property type="match status" value="1"/>
</dbReference>
<organism evidence="2 3">
    <name type="scientific">Halobacillus aidingensis</name>
    <dbReference type="NCBI Taxonomy" id="240303"/>
    <lineage>
        <taxon>Bacteria</taxon>
        <taxon>Bacillati</taxon>
        <taxon>Bacillota</taxon>
        <taxon>Bacilli</taxon>
        <taxon>Bacillales</taxon>
        <taxon>Bacillaceae</taxon>
        <taxon>Halobacillus</taxon>
    </lineage>
</organism>
<dbReference type="SUPFAM" id="SSF110710">
    <property type="entry name" value="TTHA0583/YokD-like"/>
    <property type="match status" value="1"/>
</dbReference>
<dbReference type="EMBL" id="FNIZ01000041">
    <property type="protein sequence ID" value="SDP80971.1"/>
    <property type="molecule type" value="Genomic_DNA"/>
</dbReference>
<name>A0A1H0VRU8_HALAD</name>
<evidence type="ECO:0000313" key="3">
    <source>
        <dbReference type="Proteomes" id="UP000198860"/>
    </source>
</evidence>
<dbReference type="Gene3D" id="3.40.50.10360">
    <property type="entry name" value="Hypothetical protein TT1679"/>
    <property type="match status" value="1"/>
</dbReference>